<dbReference type="OrthoDB" id="5371740at2759"/>
<dbReference type="PRINTS" id="PR00081">
    <property type="entry name" value="GDHRDH"/>
</dbReference>
<evidence type="ECO:0000313" key="5">
    <source>
        <dbReference type="Proteomes" id="UP000076532"/>
    </source>
</evidence>
<dbReference type="PRINTS" id="PR00080">
    <property type="entry name" value="SDRFAMILY"/>
</dbReference>
<name>A0A166X422_9AGAM</name>
<proteinExistence type="inferred from homology"/>
<dbReference type="PANTHER" id="PTHR44229:SF4">
    <property type="entry name" value="15-HYDROXYPROSTAGLANDIN DEHYDROGENASE [NAD(+)]"/>
    <property type="match status" value="1"/>
</dbReference>
<accession>A0A166X422</accession>
<dbReference type="InterPro" id="IPR036291">
    <property type="entry name" value="NAD(P)-bd_dom_sf"/>
</dbReference>
<organism evidence="4 5">
    <name type="scientific">Athelia psychrophila</name>
    <dbReference type="NCBI Taxonomy" id="1759441"/>
    <lineage>
        <taxon>Eukaryota</taxon>
        <taxon>Fungi</taxon>
        <taxon>Dikarya</taxon>
        <taxon>Basidiomycota</taxon>
        <taxon>Agaricomycotina</taxon>
        <taxon>Agaricomycetes</taxon>
        <taxon>Agaricomycetidae</taxon>
        <taxon>Atheliales</taxon>
        <taxon>Atheliaceae</taxon>
        <taxon>Athelia</taxon>
    </lineage>
</organism>
<dbReference type="SUPFAM" id="SSF51735">
    <property type="entry name" value="NAD(P)-binding Rossmann-fold domains"/>
    <property type="match status" value="1"/>
</dbReference>
<reference evidence="4 5" key="1">
    <citation type="journal article" date="2016" name="Mol. Biol. Evol.">
        <title>Comparative Genomics of Early-Diverging Mushroom-Forming Fungi Provides Insights into the Origins of Lignocellulose Decay Capabilities.</title>
        <authorList>
            <person name="Nagy L.G."/>
            <person name="Riley R."/>
            <person name="Tritt A."/>
            <person name="Adam C."/>
            <person name="Daum C."/>
            <person name="Floudas D."/>
            <person name="Sun H."/>
            <person name="Yadav J.S."/>
            <person name="Pangilinan J."/>
            <person name="Larsson K.H."/>
            <person name="Matsuura K."/>
            <person name="Barry K."/>
            <person name="Labutti K."/>
            <person name="Kuo R."/>
            <person name="Ohm R.A."/>
            <person name="Bhattacharya S.S."/>
            <person name="Shirouzu T."/>
            <person name="Yoshinaga Y."/>
            <person name="Martin F.M."/>
            <person name="Grigoriev I.V."/>
            <person name="Hibbett D.S."/>
        </authorList>
    </citation>
    <scope>NUCLEOTIDE SEQUENCE [LARGE SCALE GENOMIC DNA]</scope>
    <source>
        <strain evidence="4 5">CBS 109695</strain>
    </source>
</reference>
<dbReference type="Proteomes" id="UP000076532">
    <property type="component" value="Unassembled WGS sequence"/>
</dbReference>
<keyword evidence="5" id="KW-1185">Reference proteome</keyword>
<dbReference type="STRING" id="436010.A0A166X422"/>
<keyword evidence="2" id="KW-0560">Oxidoreductase</keyword>
<dbReference type="Gene3D" id="3.40.50.720">
    <property type="entry name" value="NAD(P)-binding Rossmann-like Domain"/>
    <property type="match status" value="1"/>
</dbReference>
<evidence type="ECO:0000256" key="2">
    <source>
        <dbReference type="ARBA" id="ARBA00023002"/>
    </source>
</evidence>
<dbReference type="EMBL" id="KV417480">
    <property type="protein sequence ID" value="KZP34402.1"/>
    <property type="molecule type" value="Genomic_DNA"/>
</dbReference>
<dbReference type="GO" id="GO:0016616">
    <property type="term" value="F:oxidoreductase activity, acting on the CH-OH group of donors, NAD or NADP as acceptor"/>
    <property type="evidence" value="ECO:0007669"/>
    <property type="project" value="TreeGrafter"/>
</dbReference>
<evidence type="ECO:0000313" key="4">
    <source>
        <dbReference type="EMBL" id="KZP34402.1"/>
    </source>
</evidence>
<comment type="similarity">
    <text evidence="1 3">Belongs to the short-chain dehydrogenases/reductases (SDR) family.</text>
</comment>
<gene>
    <name evidence="4" type="ORF">FIBSPDRAFT_846527</name>
</gene>
<protein>
    <submittedName>
        <fullName evidence="4">NAD(P)-binding protein</fullName>
    </submittedName>
</protein>
<dbReference type="GO" id="GO:0005737">
    <property type="term" value="C:cytoplasm"/>
    <property type="evidence" value="ECO:0007669"/>
    <property type="project" value="TreeGrafter"/>
</dbReference>
<evidence type="ECO:0000256" key="3">
    <source>
        <dbReference type="RuleBase" id="RU000363"/>
    </source>
</evidence>
<dbReference type="AlphaFoldDB" id="A0A166X422"/>
<dbReference type="InterPro" id="IPR002347">
    <property type="entry name" value="SDR_fam"/>
</dbReference>
<dbReference type="Pfam" id="PF00106">
    <property type="entry name" value="adh_short"/>
    <property type="match status" value="1"/>
</dbReference>
<evidence type="ECO:0000256" key="1">
    <source>
        <dbReference type="ARBA" id="ARBA00006484"/>
    </source>
</evidence>
<sequence length="333" mass="35896">MTTITDDQLYQYADRVKGKVVLITGAANGIGKQAALSFASHGAKVVIGDLDLPGAEKVVAEINQAGGQSACLRCDVTKWDDQVDLFEFAETTYGSVDVVVPNAGVTEIGKFHVVPLANGRPSQPPSTKTLEINLIAVTYTAYLGIFYLKKNKADGDLKALILLGSMASWQAIPGGPMYSASKHGVLGFMRSLYHPCLDDGIRIGIVHPFFADTAIVPIYVKLALAGIPLTPTARIAGAVFYAATDPDMESSGCPWLLPDDGYVFRLPREQLKEGVYRMIDERANAAIGGVQNVRMVTAVVRDVWRLVGRKIFFAALGALATQRGYKLYLQNNA</sequence>
<dbReference type="PANTHER" id="PTHR44229">
    <property type="entry name" value="15-HYDROXYPROSTAGLANDIN DEHYDROGENASE [NAD(+)]"/>
    <property type="match status" value="1"/>
</dbReference>